<keyword evidence="3" id="KW-1185">Reference proteome</keyword>
<proteinExistence type="predicted"/>
<evidence type="ECO:0000256" key="1">
    <source>
        <dbReference type="SAM" id="Phobius"/>
    </source>
</evidence>
<keyword evidence="1" id="KW-0812">Transmembrane</keyword>
<protein>
    <submittedName>
        <fullName evidence="2">Uncharacterized protein</fullName>
    </submittedName>
</protein>
<accession>A0ABP3U593</accession>
<keyword evidence="1" id="KW-0472">Membrane</keyword>
<name>A0ABP3U593_9GAMM</name>
<feature type="transmembrane region" description="Helical" evidence="1">
    <location>
        <begin position="85"/>
        <end position="103"/>
    </location>
</feature>
<organism evidence="2 3">
    <name type="scientific">Dokdonella soli</name>
    <dbReference type="NCBI Taxonomy" id="529810"/>
    <lineage>
        <taxon>Bacteria</taxon>
        <taxon>Pseudomonadati</taxon>
        <taxon>Pseudomonadota</taxon>
        <taxon>Gammaproteobacteria</taxon>
        <taxon>Lysobacterales</taxon>
        <taxon>Rhodanobacteraceae</taxon>
        <taxon>Dokdonella</taxon>
    </lineage>
</organism>
<keyword evidence="1" id="KW-1133">Transmembrane helix</keyword>
<sequence>MGGGFCCCSIENNSKCARALGACPFPGLRSGRGDKSKLDDASTSASALAVVIAEWIGAPGSGGQLDDYTRKTAHRNRMHRTTLRLGRACLWTSMAISVLLALFQHRLGPDNTTMLVAVMGCSRSPLPRASPTRISRVARN</sequence>
<evidence type="ECO:0000313" key="2">
    <source>
        <dbReference type="EMBL" id="GAA0722750.1"/>
    </source>
</evidence>
<evidence type="ECO:0000313" key="3">
    <source>
        <dbReference type="Proteomes" id="UP001501523"/>
    </source>
</evidence>
<dbReference type="RefSeq" id="WP_343793408.1">
    <property type="nucleotide sequence ID" value="NZ_BAAAEU010000025.1"/>
</dbReference>
<dbReference type="EMBL" id="BAAAEU010000025">
    <property type="protein sequence ID" value="GAA0722750.1"/>
    <property type="molecule type" value="Genomic_DNA"/>
</dbReference>
<dbReference type="Proteomes" id="UP001501523">
    <property type="component" value="Unassembled WGS sequence"/>
</dbReference>
<comment type="caution">
    <text evidence="2">The sequence shown here is derived from an EMBL/GenBank/DDBJ whole genome shotgun (WGS) entry which is preliminary data.</text>
</comment>
<gene>
    <name evidence="2" type="ORF">GCM10009105_34110</name>
</gene>
<reference evidence="3" key="1">
    <citation type="journal article" date="2019" name="Int. J. Syst. Evol. Microbiol.">
        <title>The Global Catalogue of Microorganisms (GCM) 10K type strain sequencing project: providing services to taxonomists for standard genome sequencing and annotation.</title>
        <authorList>
            <consortium name="The Broad Institute Genomics Platform"/>
            <consortium name="The Broad Institute Genome Sequencing Center for Infectious Disease"/>
            <person name="Wu L."/>
            <person name="Ma J."/>
        </authorList>
    </citation>
    <scope>NUCLEOTIDE SEQUENCE [LARGE SCALE GENOMIC DNA]</scope>
    <source>
        <strain evidence="3">JCM 15421</strain>
    </source>
</reference>